<name>A0A7W3PBX0_9MICO</name>
<evidence type="ECO:0000313" key="3">
    <source>
        <dbReference type="Proteomes" id="UP000540568"/>
    </source>
</evidence>
<reference evidence="2 3" key="1">
    <citation type="submission" date="2020-07" db="EMBL/GenBank/DDBJ databases">
        <title>Sequencing the genomes of 1000 actinobacteria strains.</title>
        <authorList>
            <person name="Klenk H.-P."/>
        </authorList>
    </citation>
    <scope>NUCLEOTIDE SEQUENCE [LARGE SCALE GENOMIC DNA]</scope>
    <source>
        <strain evidence="2 3">DSM 44121</strain>
    </source>
</reference>
<sequence>MAESYYDSSRAKARAIRSLGFFPLAVLSVVLGVSVGQGFPIVCGAVGSLIVGPMFFRYVLERFDRRKGHRGRAARNGVSVVLVLLMVLTAGAVVAIVNFGWLWWALLATLALYLLEYLLAAELSLAGSKGAP</sequence>
<protein>
    <recommendedName>
        <fullName evidence="4">ATP synthase protein I</fullName>
    </recommendedName>
</protein>
<dbReference type="Proteomes" id="UP000540568">
    <property type="component" value="Unassembled WGS sequence"/>
</dbReference>
<keyword evidence="3" id="KW-1185">Reference proteome</keyword>
<evidence type="ECO:0008006" key="4">
    <source>
        <dbReference type="Google" id="ProtNLM"/>
    </source>
</evidence>
<feature type="transmembrane region" description="Helical" evidence="1">
    <location>
        <begin position="77"/>
        <end position="96"/>
    </location>
</feature>
<feature type="transmembrane region" description="Helical" evidence="1">
    <location>
        <begin position="15"/>
        <end position="33"/>
    </location>
</feature>
<keyword evidence="1" id="KW-0472">Membrane</keyword>
<comment type="caution">
    <text evidence="2">The sequence shown here is derived from an EMBL/GenBank/DDBJ whole genome shotgun (WGS) entry which is preliminary data.</text>
</comment>
<feature type="transmembrane region" description="Helical" evidence="1">
    <location>
        <begin position="102"/>
        <end position="120"/>
    </location>
</feature>
<evidence type="ECO:0000313" key="2">
    <source>
        <dbReference type="EMBL" id="MBA8806143.1"/>
    </source>
</evidence>
<dbReference type="AlphaFoldDB" id="A0A7W3PBX0"/>
<keyword evidence="1" id="KW-0812">Transmembrane</keyword>
<organism evidence="2 3">
    <name type="scientific">Promicromonospora sukumoe</name>
    <dbReference type="NCBI Taxonomy" id="88382"/>
    <lineage>
        <taxon>Bacteria</taxon>
        <taxon>Bacillati</taxon>
        <taxon>Actinomycetota</taxon>
        <taxon>Actinomycetes</taxon>
        <taxon>Micrococcales</taxon>
        <taxon>Promicromonosporaceae</taxon>
        <taxon>Promicromonospora</taxon>
    </lineage>
</organism>
<dbReference type="EMBL" id="JACGWV010000001">
    <property type="protein sequence ID" value="MBA8806143.1"/>
    <property type="molecule type" value="Genomic_DNA"/>
</dbReference>
<gene>
    <name evidence="2" type="ORF">FHX71_000085</name>
</gene>
<keyword evidence="1" id="KW-1133">Transmembrane helix</keyword>
<accession>A0A7W3PBX0</accession>
<feature type="transmembrane region" description="Helical" evidence="1">
    <location>
        <begin position="39"/>
        <end position="56"/>
    </location>
</feature>
<proteinExistence type="predicted"/>
<evidence type="ECO:0000256" key="1">
    <source>
        <dbReference type="SAM" id="Phobius"/>
    </source>
</evidence>
<dbReference type="RefSeq" id="WP_182613922.1">
    <property type="nucleotide sequence ID" value="NZ_BAAATF010000001.1"/>
</dbReference>